<sequence>MNKMEQFSNWVTDVLTPKLNKITNNPWVASVQDAILTTMPAILIGSFANLINGFRNFFPQIPDLSNISNFSFGLFSLFLAYLIPASLMEKKKHRKVAKIAGLAGISLFLLTCFPTFDESSNIVINFNYLGAGGMCAALVAGLFTGAIFNITAKHSFFSEETSMPDFIVSWFDNIIPWLICIIVGVVATYGFEVNLFLVINDAFSPVLNFGQSYIGFMIIYLFGVIGLYSFGISSWVVYPILSLLWTTGIAQNAELAEAGLAATNINLHETFTLLTIGGNGATLSLAIMMAFLSKSKRLKAIGKTTFIPSFFGINEPLMYGAPVCFNPILIIPLWINSIISPTILWIVFKTGLIAIPTISMRFPGQLTTFVTSFMKFGLHGLVLVIVLFIVSWIIYFPFFKAYDKQLLISEESK</sequence>
<dbReference type="InterPro" id="IPR004501">
    <property type="entry name" value="PTS_EIIC_3"/>
</dbReference>
<dbReference type="RefSeq" id="WP_307411446.1">
    <property type="nucleotide sequence ID" value="NZ_JAUSUR010000009.1"/>
</dbReference>
<evidence type="ECO:0000256" key="3">
    <source>
        <dbReference type="ARBA" id="ARBA00022475"/>
    </source>
</evidence>
<evidence type="ECO:0000313" key="11">
    <source>
        <dbReference type="EMBL" id="MDQ0363014.1"/>
    </source>
</evidence>
<reference evidence="11 12" key="1">
    <citation type="submission" date="2023-07" db="EMBL/GenBank/DDBJ databases">
        <title>Genomic Encyclopedia of Type Strains, Phase IV (KMG-IV): sequencing the most valuable type-strain genomes for metagenomic binning, comparative biology and taxonomic classification.</title>
        <authorList>
            <person name="Goeker M."/>
        </authorList>
    </citation>
    <scope>NUCLEOTIDE SEQUENCE [LARGE SCALE GENOMIC DNA]</scope>
    <source>
        <strain evidence="11 12">DSM 16784</strain>
    </source>
</reference>
<dbReference type="PROSITE" id="PS51105">
    <property type="entry name" value="PTS_EIIC_TYPE_3"/>
    <property type="match status" value="1"/>
</dbReference>
<feature type="transmembrane region" description="Helical" evidence="9">
    <location>
        <begin position="376"/>
        <end position="398"/>
    </location>
</feature>
<feature type="domain" description="PTS EIIC type-3" evidence="10">
    <location>
        <begin position="11"/>
        <end position="398"/>
    </location>
</feature>
<feature type="transmembrane region" description="Helical" evidence="9">
    <location>
        <begin position="27"/>
        <end position="47"/>
    </location>
</feature>
<dbReference type="Pfam" id="PF02378">
    <property type="entry name" value="PTS_EIIC"/>
    <property type="match status" value="1"/>
</dbReference>
<name>A0ABU0E7Y2_9FIRM</name>
<evidence type="ECO:0000256" key="8">
    <source>
        <dbReference type="PIRNR" id="PIRNR006351"/>
    </source>
</evidence>
<feature type="transmembrane region" description="Helical" evidence="9">
    <location>
        <begin position="67"/>
        <end position="87"/>
    </location>
</feature>
<dbReference type="InterPro" id="IPR003352">
    <property type="entry name" value="PTS_EIIC"/>
</dbReference>
<dbReference type="InterPro" id="IPR004796">
    <property type="entry name" value="PTS_IIC_cello"/>
</dbReference>
<dbReference type="PANTHER" id="PTHR33989:SF4">
    <property type="entry name" value="PTS SYSTEM N,N'-DIACETYLCHITOBIOSE-SPECIFIC EIIC COMPONENT"/>
    <property type="match status" value="1"/>
</dbReference>
<accession>A0ABU0E7Y2</accession>
<dbReference type="InterPro" id="IPR051088">
    <property type="entry name" value="PTS_Sugar-EIIC/EIIB"/>
</dbReference>
<evidence type="ECO:0000256" key="6">
    <source>
        <dbReference type="ARBA" id="ARBA00022989"/>
    </source>
</evidence>
<gene>
    <name evidence="11" type="ORF">J2S15_003775</name>
</gene>
<evidence type="ECO:0000256" key="7">
    <source>
        <dbReference type="ARBA" id="ARBA00023136"/>
    </source>
</evidence>
<feature type="transmembrane region" description="Helical" evidence="9">
    <location>
        <begin position="99"/>
        <end position="116"/>
    </location>
</feature>
<keyword evidence="5 9" id="KW-0812">Transmembrane</keyword>
<evidence type="ECO:0000259" key="10">
    <source>
        <dbReference type="PROSITE" id="PS51105"/>
    </source>
</evidence>
<feature type="transmembrane region" description="Helical" evidence="9">
    <location>
        <begin position="304"/>
        <end position="321"/>
    </location>
</feature>
<keyword evidence="4 8" id="KW-0762">Sugar transport</keyword>
<evidence type="ECO:0000256" key="4">
    <source>
        <dbReference type="ARBA" id="ARBA00022597"/>
    </source>
</evidence>
<keyword evidence="6 9" id="KW-1133">Transmembrane helix</keyword>
<evidence type="ECO:0000256" key="2">
    <source>
        <dbReference type="ARBA" id="ARBA00022448"/>
    </source>
</evidence>
<proteinExistence type="predicted"/>
<evidence type="ECO:0000256" key="1">
    <source>
        <dbReference type="ARBA" id="ARBA00004651"/>
    </source>
</evidence>
<evidence type="ECO:0000256" key="9">
    <source>
        <dbReference type="SAM" id="Phobius"/>
    </source>
</evidence>
<feature type="transmembrane region" description="Helical" evidence="9">
    <location>
        <begin position="273"/>
        <end position="292"/>
    </location>
</feature>
<feature type="transmembrane region" description="Helical" evidence="9">
    <location>
        <begin position="211"/>
        <end position="228"/>
    </location>
</feature>
<dbReference type="Proteomes" id="UP001230220">
    <property type="component" value="Unassembled WGS sequence"/>
</dbReference>
<keyword evidence="12" id="KW-1185">Reference proteome</keyword>
<evidence type="ECO:0000313" key="12">
    <source>
        <dbReference type="Proteomes" id="UP001230220"/>
    </source>
</evidence>
<keyword evidence="3 8" id="KW-1003">Cell membrane</keyword>
<evidence type="ECO:0000256" key="5">
    <source>
        <dbReference type="ARBA" id="ARBA00022692"/>
    </source>
</evidence>
<keyword evidence="7 8" id="KW-0472">Membrane</keyword>
<comment type="caution">
    <text evidence="11">The sequence shown here is derived from an EMBL/GenBank/DDBJ whole genome shotgun (WGS) entry which is preliminary data.</text>
</comment>
<feature type="transmembrane region" description="Helical" evidence="9">
    <location>
        <begin position="170"/>
        <end position="191"/>
    </location>
</feature>
<dbReference type="PANTHER" id="PTHR33989">
    <property type="match status" value="1"/>
</dbReference>
<comment type="function">
    <text evidence="8">The phosphoenolpyruvate-dependent sugar phosphotransferase system (PTS), a major carbohydrate active -transport system, catalyzes the phosphorylation of incoming sugar substrates concomitant with their translocation across the cell membrane.</text>
</comment>
<dbReference type="EMBL" id="JAUSUR010000009">
    <property type="protein sequence ID" value="MDQ0363014.1"/>
    <property type="molecule type" value="Genomic_DNA"/>
</dbReference>
<keyword evidence="2 8" id="KW-0813">Transport</keyword>
<feature type="transmembrane region" description="Helical" evidence="9">
    <location>
        <begin position="128"/>
        <end position="150"/>
    </location>
</feature>
<organism evidence="11 12">
    <name type="scientific">Breznakia pachnodae</name>
    <dbReference type="NCBI Taxonomy" id="265178"/>
    <lineage>
        <taxon>Bacteria</taxon>
        <taxon>Bacillati</taxon>
        <taxon>Bacillota</taxon>
        <taxon>Erysipelotrichia</taxon>
        <taxon>Erysipelotrichales</taxon>
        <taxon>Erysipelotrichaceae</taxon>
        <taxon>Breznakia</taxon>
    </lineage>
</organism>
<protein>
    <recommendedName>
        <fullName evidence="8">Permease IIC component</fullName>
    </recommendedName>
</protein>
<dbReference type="PIRSF" id="PIRSF006351">
    <property type="entry name" value="PTS_EIIC-Cellobiose"/>
    <property type="match status" value="1"/>
</dbReference>
<feature type="transmembrane region" description="Helical" evidence="9">
    <location>
        <begin position="333"/>
        <end position="355"/>
    </location>
</feature>
<comment type="subcellular location">
    <subcellularLocation>
        <location evidence="1">Cell membrane</location>
        <topology evidence="1">Multi-pass membrane protein</topology>
    </subcellularLocation>
</comment>